<dbReference type="Pfam" id="PF15613">
    <property type="entry name" value="WSD"/>
    <property type="match status" value="1"/>
</dbReference>
<feature type="compositionally biased region" description="Acidic residues" evidence="4">
    <location>
        <begin position="426"/>
        <end position="438"/>
    </location>
</feature>
<dbReference type="PANTHER" id="PTHR32075">
    <property type="entry name" value="ISWI CHROMATIN-REMODELING COMPLEX SUBUNIT YPL216W-RELATED"/>
    <property type="match status" value="1"/>
</dbReference>
<gene>
    <name evidence="6" type="ORF">WHR41_02672</name>
</gene>
<feature type="region of interest" description="Disordered" evidence="4">
    <location>
        <begin position="272"/>
        <end position="303"/>
    </location>
</feature>
<evidence type="ECO:0000256" key="3">
    <source>
        <dbReference type="PROSITE-ProRule" id="PRU00475"/>
    </source>
</evidence>
<evidence type="ECO:0000313" key="6">
    <source>
        <dbReference type="EMBL" id="KAL1588697.1"/>
    </source>
</evidence>
<dbReference type="GO" id="GO:0000785">
    <property type="term" value="C:chromatin"/>
    <property type="evidence" value="ECO:0007669"/>
    <property type="project" value="UniProtKB-ARBA"/>
</dbReference>
<dbReference type="Proteomes" id="UP000803884">
    <property type="component" value="Unassembled WGS sequence"/>
</dbReference>
<sequence>MVLYKRKPVTFVAPPQNIKDDTEVWVVPETNEIFLDYEKYLKRWDFLHQKKFTDAINGKSGLTYSDAVASENQSLAEIENVFPEVLRDPILRKVQFSTISRMDELVNWVYNEFKREFFPGEDVLVTLQDRDLTAGSIREKAKFPMIKGPDGSVQRNAFARYFVRLHDTPGDEALVDEQHVRRDRKIYSKLNLRAFLKNSLEREPYMHAPWLVKEPLAMQYRLPMQIPEHLLRDAHVLANRDQMLQMRAPRGRQPKHMAPEELARMQQEAQLHPQMQRQHGGTLPHHPNRQTIPQAVAPPPKPAPPPIKYPIEDLDIEPKKNGVSRPQLKFLTEEMAHFVASDRTKGLNQVQMETVGRLLEIWNTLNVQCEVYEIDSFTFDDFVDAMGFTTESDNTECQLLDEAFCAVLKQLVNDKGKLEVSLPQMPDEDSEDDSEIAVDDSTVSTPVADVPARSTRSRLSHVENASEQPQSPNGAPAKVHKATEALAGFDWAEALGQRDMEGGNWQLILVGILNQLSHAPHFKATCDKVLSYLVPLDMDPSKENIKYQFKTMDINLRAAALQPMTMLSATTKALKKFLEDCSEDQTEVRKRKMEFQREKKTAMESLAFKNRDRVAAQEDLAKKEEAELVAAGELAEAAATTAETNGGSSEPEDEVSAGRRSSRKRKRGAEMSPQEKEKKEKVDAAKSAADKQRKQYQALVRDCDVLRQQILELEADINECDGDLREADVQRTKMLGKDRFCNRYYWFERNGQPFGGLPNSSTAHYGYANGRIWVQGPDNMEREGFIDLPREEQAAYKARFGMTVPDRRKLEEGPSLLMSANEWGYYEDPDVLDSLIGWLDDRGEREKRLRKELYEWRDKIAKYMRAHKDFMNSEAAKKLEAEEEPKKGIATRRQAEQEKAELGERCLRWRNLTSESINKHLHSENPPAKRSKKNPKVATGVVVNSRVNRSRTK</sequence>
<comment type="caution">
    <text evidence="6">The sequence shown here is derived from an EMBL/GenBank/DDBJ whole genome shotgun (WGS) entry which is preliminary data.</text>
</comment>
<dbReference type="PANTHER" id="PTHR32075:SF6">
    <property type="entry name" value="ISWI CHROMATIN-REMODELING COMPLEX SUBUNIT YPL216W-RELATED"/>
    <property type="match status" value="1"/>
</dbReference>
<dbReference type="EMBL" id="JAAQHG020000006">
    <property type="protein sequence ID" value="KAL1588697.1"/>
    <property type="molecule type" value="Genomic_DNA"/>
</dbReference>
<dbReference type="InterPro" id="IPR028941">
    <property type="entry name" value="WHIM2_dom"/>
</dbReference>
<dbReference type="Pfam" id="PF02791">
    <property type="entry name" value="DDT"/>
    <property type="match status" value="1"/>
</dbReference>
<keyword evidence="2 3" id="KW-0539">Nucleus</keyword>
<feature type="region of interest" description="Disordered" evidence="4">
    <location>
        <begin position="638"/>
        <end position="693"/>
    </location>
</feature>
<dbReference type="GO" id="GO:0000781">
    <property type="term" value="C:chromosome, telomeric region"/>
    <property type="evidence" value="ECO:0007669"/>
    <property type="project" value="GOC"/>
</dbReference>
<dbReference type="GeneID" id="96004116"/>
<feature type="domain" description="WAC" evidence="5">
    <location>
        <begin position="22"/>
        <end position="130"/>
    </location>
</feature>
<dbReference type="GO" id="GO:0031509">
    <property type="term" value="P:subtelomeric heterochromatin formation"/>
    <property type="evidence" value="ECO:0007669"/>
    <property type="project" value="TreeGrafter"/>
</dbReference>
<name>A0AB34KY38_9PEZI</name>
<dbReference type="RefSeq" id="XP_069231802.1">
    <property type="nucleotide sequence ID" value="XM_069371278.1"/>
</dbReference>
<feature type="compositionally biased region" description="Basic and acidic residues" evidence="4">
    <location>
        <begin position="673"/>
        <end position="693"/>
    </location>
</feature>
<keyword evidence="7" id="KW-1185">Reference proteome</keyword>
<accession>A0AB34KY38</accession>
<dbReference type="Pfam" id="PF10537">
    <property type="entry name" value="WAC_Acf1_DNA_bd"/>
    <property type="match status" value="1"/>
</dbReference>
<feature type="region of interest" description="Disordered" evidence="4">
    <location>
        <begin position="876"/>
        <end position="897"/>
    </location>
</feature>
<dbReference type="InterPro" id="IPR018501">
    <property type="entry name" value="DDT_dom"/>
</dbReference>
<dbReference type="PROSITE" id="PS51136">
    <property type="entry name" value="WAC"/>
    <property type="match status" value="1"/>
</dbReference>
<evidence type="ECO:0000256" key="2">
    <source>
        <dbReference type="ARBA" id="ARBA00023242"/>
    </source>
</evidence>
<evidence type="ECO:0000256" key="4">
    <source>
        <dbReference type="SAM" id="MobiDB-lite"/>
    </source>
</evidence>
<feature type="region of interest" description="Disordered" evidence="4">
    <location>
        <begin position="420"/>
        <end position="479"/>
    </location>
</feature>
<evidence type="ECO:0000313" key="7">
    <source>
        <dbReference type="Proteomes" id="UP000803884"/>
    </source>
</evidence>
<evidence type="ECO:0000256" key="1">
    <source>
        <dbReference type="ARBA" id="ARBA00004123"/>
    </source>
</evidence>
<organism evidence="6 7">
    <name type="scientific">Cladosporium halotolerans</name>
    <dbReference type="NCBI Taxonomy" id="1052096"/>
    <lineage>
        <taxon>Eukaryota</taxon>
        <taxon>Fungi</taxon>
        <taxon>Dikarya</taxon>
        <taxon>Ascomycota</taxon>
        <taxon>Pezizomycotina</taxon>
        <taxon>Dothideomycetes</taxon>
        <taxon>Dothideomycetidae</taxon>
        <taxon>Cladosporiales</taxon>
        <taxon>Cladosporiaceae</taxon>
        <taxon>Cladosporium</taxon>
    </lineage>
</organism>
<reference evidence="6 7" key="1">
    <citation type="journal article" date="2020" name="Microbiol. Resour. Announc.">
        <title>Draft Genome Sequence of a Cladosporium Species Isolated from the Mesophotic Ascidian Didemnum maculosum.</title>
        <authorList>
            <person name="Gioti A."/>
            <person name="Siaperas R."/>
            <person name="Nikolaivits E."/>
            <person name="Le Goff G."/>
            <person name="Ouazzani J."/>
            <person name="Kotoulas G."/>
            <person name="Topakas E."/>
        </authorList>
    </citation>
    <scope>NUCLEOTIDE SEQUENCE [LARGE SCALE GENOMIC DNA]</scope>
    <source>
        <strain evidence="6 7">TM138-S3</strain>
    </source>
</reference>
<dbReference type="GO" id="GO:0005634">
    <property type="term" value="C:nucleus"/>
    <property type="evidence" value="ECO:0007669"/>
    <property type="project" value="UniProtKB-SubCell"/>
</dbReference>
<comment type="subcellular location">
    <subcellularLocation>
        <location evidence="1 3">Nucleus</location>
    </subcellularLocation>
</comment>
<proteinExistence type="predicted"/>
<feature type="compositionally biased region" description="Polar residues" evidence="4">
    <location>
        <begin position="463"/>
        <end position="473"/>
    </location>
</feature>
<feature type="region of interest" description="Disordered" evidence="4">
    <location>
        <begin position="916"/>
        <end position="953"/>
    </location>
</feature>
<dbReference type="AlphaFoldDB" id="A0AB34KY38"/>
<dbReference type="InterPro" id="IPR013136">
    <property type="entry name" value="WSTF_Acf1_Cbp146"/>
</dbReference>
<evidence type="ECO:0000259" key="5">
    <source>
        <dbReference type="PROSITE" id="PS51136"/>
    </source>
</evidence>
<protein>
    <recommendedName>
        <fullName evidence="5">WAC domain-containing protein</fullName>
    </recommendedName>
</protein>